<feature type="compositionally biased region" description="Pro residues" evidence="1">
    <location>
        <begin position="43"/>
        <end position="53"/>
    </location>
</feature>
<evidence type="ECO:0000313" key="3">
    <source>
        <dbReference type="Proteomes" id="UP000748025"/>
    </source>
</evidence>
<dbReference type="InterPro" id="IPR051647">
    <property type="entry name" value="Mediator_comp_sub12"/>
</dbReference>
<feature type="compositionally biased region" description="Low complexity" evidence="1">
    <location>
        <begin position="668"/>
        <end position="679"/>
    </location>
</feature>
<feature type="region of interest" description="Disordered" evidence="1">
    <location>
        <begin position="18"/>
        <end position="66"/>
    </location>
</feature>
<accession>A0A9P7SXD5</accession>
<feature type="compositionally biased region" description="Basic residues" evidence="1">
    <location>
        <begin position="341"/>
        <end position="356"/>
    </location>
</feature>
<dbReference type="PANTHER" id="PTHR46007:SF8">
    <property type="entry name" value="C2H2-TYPE DOMAIN-CONTAINING PROTEIN"/>
    <property type="match status" value="1"/>
</dbReference>
<dbReference type="Proteomes" id="UP000748025">
    <property type="component" value="Unassembled WGS sequence"/>
</dbReference>
<dbReference type="GO" id="GO:0003713">
    <property type="term" value="F:transcription coactivator activity"/>
    <property type="evidence" value="ECO:0007669"/>
    <property type="project" value="TreeGrafter"/>
</dbReference>
<reference evidence="2" key="1">
    <citation type="journal article" date="2020" name="bioRxiv">
        <title>Whole genome comparisons of ergot fungi reveals the divergence and evolution of species within the genus Claviceps are the result of varying mechanisms driving genome evolution and host range expansion.</title>
        <authorList>
            <person name="Wyka S.A."/>
            <person name="Mondo S.J."/>
            <person name="Liu M."/>
            <person name="Dettman J."/>
            <person name="Nalam V."/>
            <person name="Broders K.D."/>
        </authorList>
    </citation>
    <scope>NUCLEOTIDE SEQUENCE</scope>
    <source>
        <strain evidence="2">CCC 602</strain>
    </source>
</reference>
<feature type="region of interest" description="Disordered" evidence="1">
    <location>
        <begin position="240"/>
        <end position="302"/>
    </location>
</feature>
<keyword evidence="3" id="KW-1185">Reference proteome</keyword>
<feature type="region of interest" description="Disordered" evidence="1">
    <location>
        <begin position="324"/>
        <end position="374"/>
    </location>
</feature>
<comment type="caution">
    <text evidence="2">The sequence shown here is derived from an EMBL/GenBank/DDBJ whole genome shotgun (WGS) entry which is preliminary data.</text>
</comment>
<feature type="region of interest" description="Disordered" evidence="1">
    <location>
        <begin position="424"/>
        <end position="625"/>
    </location>
</feature>
<organism evidence="2 3">
    <name type="scientific">Claviceps pusilla</name>
    <dbReference type="NCBI Taxonomy" id="123648"/>
    <lineage>
        <taxon>Eukaryota</taxon>
        <taxon>Fungi</taxon>
        <taxon>Dikarya</taxon>
        <taxon>Ascomycota</taxon>
        <taxon>Pezizomycotina</taxon>
        <taxon>Sordariomycetes</taxon>
        <taxon>Hypocreomycetidae</taxon>
        <taxon>Hypocreales</taxon>
        <taxon>Clavicipitaceae</taxon>
        <taxon>Claviceps</taxon>
    </lineage>
</organism>
<dbReference type="EMBL" id="SRPW01002462">
    <property type="protein sequence ID" value="KAG5992708.1"/>
    <property type="molecule type" value="Genomic_DNA"/>
</dbReference>
<feature type="compositionally biased region" description="Low complexity" evidence="1">
    <location>
        <begin position="363"/>
        <end position="374"/>
    </location>
</feature>
<feature type="compositionally biased region" description="Low complexity" evidence="1">
    <location>
        <begin position="563"/>
        <end position="598"/>
    </location>
</feature>
<gene>
    <name evidence="2" type="ORF">E4U43_003701</name>
</gene>
<name>A0A9P7SXD5_9HYPO</name>
<dbReference type="AlphaFoldDB" id="A0A9P7SXD5"/>
<sequence>MALVSTAADVASLAVQADNGDESTRNDDSSAISRCETTARAPTPTPVPTPISTPTPNTNNLGLRHDGGLLQDAHARNGIPSKIQHLAPEQDSNFSIMQIGLPLNREEAARLTSERTVAAAKTYDQTGYYSTIRKQRLRWAKTLAQAQCSSIEDVARTQNMIRRTTPLSPSETKFEQARLLTLLKSLDPATVVDQICKATSYFGGAQMDAPLDCDSFPPSETGYGSGANFVGWLAEIFPHTTTAPPGAENEADASALPPKKRRGRPKGSKSTKVRSDKGGRHVTKKSRGDGQPGATSADGNDIEDDYDMVRLSHAAVINTGSMLDETAHQPGDAVGVAAPRSTKRGRPKGSKGRKKKKDVEENAASTSTGEGAAAELGNADSTSAMVDSNHPLRIDGLASHEQFRAHNSVARSTDLSASHLALTNHSSWAHPNERQDLSRKRKNPVSAADGGDLGDSDQTAGSSSQTPEMAKRYRASEPSSDRIPPVTSTSSSFDNQNHQAGSMNLESTSNYSGSQLPQYYMPPTGQQSHSSFSPNLSQAHLGRSPPNSFAANSMHMARQKYFQQQQHQHQHQQQQQQQQQQHQQQQHQQQQHQQQQHHQPQHHQQQHQQQQHQQQQQQQHAMHQPAQDLVFPRSTTDNMSQNMVARNIIHSPHYLLGPTSAGPSPGVQAGAAKQQANQNYRHLPSGAQSSTHVNMAPYSTFGHQNFM</sequence>
<protein>
    <submittedName>
        <fullName evidence="2">Uncharacterized protein</fullName>
    </submittedName>
</protein>
<evidence type="ECO:0000313" key="2">
    <source>
        <dbReference type="EMBL" id="KAG5992708.1"/>
    </source>
</evidence>
<dbReference type="OrthoDB" id="5243398at2759"/>
<feature type="compositionally biased region" description="Basic residues" evidence="1">
    <location>
        <begin position="258"/>
        <end position="272"/>
    </location>
</feature>
<proteinExistence type="predicted"/>
<dbReference type="PANTHER" id="PTHR46007">
    <property type="entry name" value="MEDIATOR OF RNA POLYMERASE II TRANSCRIPTION SUBUNIT 12"/>
    <property type="match status" value="1"/>
</dbReference>
<dbReference type="GO" id="GO:0045944">
    <property type="term" value="P:positive regulation of transcription by RNA polymerase II"/>
    <property type="evidence" value="ECO:0007669"/>
    <property type="project" value="TreeGrafter"/>
</dbReference>
<dbReference type="GO" id="GO:0016592">
    <property type="term" value="C:mediator complex"/>
    <property type="evidence" value="ECO:0007669"/>
    <property type="project" value="TreeGrafter"/>
</dbReference>
<feature type="compositionally biased region" description="Polar residues" evidence="1">
    <location>
        <begin position="486"/>
        <end position="517"/>
    </location>
</feature>
<feature type="compositionally biased region" description="Polar residues" evidence="1">
    <location>
        <begin position="458"/>
        <end position="467"/>
    </location>
</feature>
<feature type="compositionally biased region" description="Polar residues" evidence="1">
    <location>
        <begin position="524"/>
        <end position="538"/>
    </location>
</feature>
<feature type="compositionally biased region" description="Low complexity" evidence="1">
    <location>
        <begin position="606"/>
        <end position="620"/>
    </location>
</feature>
<evidence type="ECO:0000256" key="1">
    <source>
        <dbReference type="SAM" id="MobiDB-lite"/>
    </source>
</evidence>
<feature type="region of interest" description="Disordered" evidence="1">
    <location>
        <begin position="655"/>
        <end position="696"/>
    </location>
</feature>